<evidence type="ECO:0000256" key="5">
    <source>
        <dbReference type="ARBA" id="ARBA00022723"/>
    </source>
</evidence>
<proteinExistence type="inferred from homology"/>
<keyword evidence="5" id="KW-0479">Metal-binding</keyword>
<evidence type="ECO:0000259" key="8">
    <source>
        <dbReference type="Pfam" id="PF13359"/>
    </source>
</evidence>
<dbReference type="InterPro" id="IPR058353">
    <property type="entry name" value="DUF8040"/>
</dbReference>
<evidence type="ECO:0000313" key="11">
    <source>
        <dbReference type="RefSeq" id="XP_015969088.2"/>
    </source>
</evidence>
<evidence type="ECO:0000259" key="9">
    <source>
        <dbReference type="Pfam" id="PF26138"/>
    </source>
</evidence>
<protein>
    <submittedName>
        <fullName evidence="11 12">Uncharacterized protein LOC107492563 isoform X1</fullName>
    </submittedName>
</protein>
<keyword evidence="7" id="KW-0539">Nucleus</keyword>
<evidence type="ECO:0000256" key="1">
    <source>
        <dbReference type="ARBA" id="ARBA00001968"/>
    </source>
</evidence>
<name>A0A6P5MAH7_ARADU</name>
<evidence type="ECO:0000256" key="6">
    <source>
        <dbReference type="ARBA" id="ARBA00022801"/>
    </source>
</evidence>
<evidence type="ECO:0000256" key="7">
    <source>
        <dbReference type="ARBA" id="ARBA00023242"/>
    </source>
</evidence>
<dbReference type="PANTHER" id="PTHR22930:SF281">
    <property type="entry name" value="NUCLEASE"/>
    <property type="match status" value="1"/>
</dbReference>
<dbReference type="GO" id="GO:0004518">
    <property type="term" value="F:nuclease activity"/>
    <property type="evidence" value="ECO:0007669"/>
    <property type="project" value="UniProtKB-KW"/>
</dbReference>
<evidence type="ECO:0000256" key="3">
    <source>
        <dbReference type="ARBA" id="ARBA00006958"/>
    </source>
</evidence>
<keyword evidence="10" id="KW-1185">Reference proteome</keyword>
<reference evidence="11 12" key="2">
    <citation type="submission" date="2025-04" db="UniProtKB">
        <authorList>
            <consortium name="RefSeq"/>
        </authorList>
    </citation>
    <scope>IDENTIFICATION</scope>
    <source>
        <tissue evidence="11 12">Whole plant</tissue>
    </source>
</reference>
<dbReference type="RefSeq" id="XP_015969088.2">
    <property type="nucleotide sequence ID" value="XM_016113602.3"/>
</dbReference>
<dbReference type="PANTHER" id="PTHR22930">
    <property type="match status" value="1"/>
</dbReference>
<keyword evidence="6" id="KW-0378">Hydrolase</keyword>
<organism evidence="10 12">
    <name type="scientific">Arachis duranensis</name>
    <name type="common">Wild peanut</name>
    <dbReference type="NCBI Taxonomy" id="130453"/>
    <lineage>
        <taxon>Eukaryota</taxon>
        <taxon>Viridiplantae</taxon>
        <taxon>Streptophyta</taxon>
        <taxon>Embryophyta</taxon>
        <taxon>Tracheophyta</taxon>
        <taxon>Spermatophyta</taxon>
        <taxon>Magnoliopsida</taxon>
        <taxon>eudicotyledons</taxon>
        <taxon>Gunneridae</taxon>
        <taxon>Pentapetalae</taxon>
        <taxon>rosids</taxon>
        <taxon>fabids</taxon>
        <taxon>Fabales</taxon>
        <taxon>Fabaceae</taxon>
        <taxon>Papilionoideae</taxon>
        <taxon>50 kb inversion clade</taxon>
        <taxon>dalbergioids sensu lato</taxon>
        <taxon>Dalbergieae</taxon>
        <taxon>Pterocarpus clade</taxon>
        <taxon>Arachis</taxon>
    </lineage>
</organism>
<accession>A0A6P5MAH7</accession>
<dbReference type="Pfam" id="PF13359">
    <property type="entry name" value="DDE_Tnp_4"/>
    <property type="match status" value="1"/>
</dbReference>
<comment type="similarity">
    <text evidence="3">Belongs to the HARBI1 family.</text>
</comment>
<keyword evidence="4" id="KW-0540">Nuclease</keyword>
<dbReference type="GO" id="GO:0016787">
    <property type="term" value="F:hydrolase activity"/>
    <property type="evidence" value="ECO:0007669"/>
    <property type="project" value="UniProtKB-KW"/>
</dbReference>
<evidence type="ECO:0000256" key="2">
    <source>
        <dbReference type="ARBA" id="ARBA00004123"/>
    </source>
</evidence>
<dbReference type="InterPro" id="IPR045249">
    <property type="entry name" value="HARBI1-like"/>
</dbReference>
<feature type="domain" description="DUF8040" evidence="9">
    <location>
        <begin position="62"/>
        <end position="145"/>
    </location>
</feature>
<feature type="domain" description="DDE Tnp4" evidence="8">
    <location>
        <begin position="177"/>
        <end position="338"/>
    </location>
</feature>
<reference evidence="10" key="1">
    <citation type="journal article" date="2016" name="Nat. Genet.">
        <title>The genome sequences of Arachis duranensis and Arachis ipaensis, the diploid ancestors of cultivated peanut.</title>
        <authorList>
            <person name="Bertioli D.J."/>
            <person name="Cannon S.B."/>
            <person name="Froenicke L."/>
            <person name="Huang G."/>
            <person name="Farmer A.D."/>
            <person name="Cannon E.K."/>
            <person name="Liu X."/>
            <person name="Gao D."/>
            <person name="Clevenger J."/>
            <person name="Dash S."/>
            <person name="Ren L."/>
            <person name="Moretzsohn M.C."/>
            <person name="Shirasawa K."/>
            <person name="Huang W."/>
            <person name="Vidigal B."/>
            <person name="Abernathy B."/>
            <person name="Chu Y."/>
            <person name="Niederhuth C.E."/>
            <person name="Umale P."/>
            <person name="Araujo A.C."/>
            <person name="Kozik A."/>
            <person name="Kim K.D."/>
            <person name="Burow M.D."/>
            <person name="Varshney R.K."/>
            <person name="Wang X."/>
            <person name="Zhang X."/>
            <person name="Barkley N."/>
            <person name="Guimaraes P.M."/>
            <person name="Isobe S."/>
            <person name="Guo B."/>
            <person name="Liao B."/>
            <person name="Stalker H.T."/>
            <person name="Schmitz R.J."/>
            <person name="Scheffler B.E."/>
            <person name="Leal-Bertioli S.C."/>
            <person name="Xun X."/>
            <person name="Jackson S.A."/>
            <person name="Michelmore R."/>
            <person name="Ozias-Akins P."/>
        </authorList>
    </citation>
    <scope>NUCLEOTIDE SEQUENCE [LARGE SCALE GENOMIC DNA]</scope>
    <source>
        <strain evidence="10">cv. V14167</strain>
    </source>
</reference>
<dbReference type="GO" id="GO:0046872">
    <property type="term" value="F:metal ion binding"/>
    <property type="evidence" value="ECO:0007669"/>
    <property type="project" value="UniProtKB-KW"/>
</dbReference>
<dbReference type="RefSeq" id="XP_020982157.1">
    <property type="nucleotide sequence ID" value="XM_021126498.2"/>
</dbReference>
<sequence>MERSEIIKRCVSFYETMRSKHDNLMLNFVLTLFVYFRNRSSGEVSLGGRMNSRIRRDALERIIGEGDRNCIWELRMNTNAFANLCELLQVQGGLCEDGQVSLPEQVASFLIILAHHKKNRSLQVRFCRSGETVSKYFNKVLKAIIRIQNLLFAKASPVEEDCIDPTWRKFKGCLGALDGTYIEVTVPESDKSRYRTRKGKICTNVLGVCNRDMSFVYVLSGWEGSASDSRILRDAITRGNSLKIPHGNYYLVDAGYTNGPGFLAPYRGTRYHVREWAQGTRAPCNYQEYFNRKHSSARNVIERCFGLLKKRWSILRSPSFYPIKTQNQIIIACCLLQNFIRKNMDMDPEEQTSFLDEFLPVEEEAPDELIDVVENTNEWTQWRDNIAIEMYEEWRTSRTE</sequence>
<dbReference type="KEGG" id="adu:107492563"/>
<dbReference type="GeneID" id="107492563"/>
<dbReference type="GO" id="GO:0005634">
    <property type="term" value="C:nucleus"/>
    <property type="evidence" value="ECO:0007669"/>
    <property type="project" value="UniProtKB-SubCell"/>
</dbReference>
<evidence type="ECO:0000256" key="4">
    <source>
        <dbReference type="ARBA" id="ARBA00022722"/>
    </source>
</evidence>
<evidence type="ECO:0000313" key="12">
    <source>
        <dbReference type="RefSeq" id="XP_020982157.1"/>
    </source>
</evidence>
<comment type="subcellular location">
    <subcellularLocation>
        <location evidence="2">Nucleus</location>
    </subcellularLocation>
</comment>
<dbReference type="AlphaFoldDB" id="A0A6P5MAH7"/>
<dbReference type="InterPro" id="IPR027806">
    <property type="entry name" value="HARBI1_dom"/>
</dbReference>
<evidence type="ECO:0000313" key="10">
    <source>
        <dbReference type="Proteomes" id="UP000515211"/>
    </source>
</evidence>
<comment type="cofactor">
    <cofactor evidence="1">
        <name>a divalent metal cation</name>
        <dbReference type="ChEBI" id="CHEBI:60240"/>
    </cofactor>
</comment>
<dbReference type="Pfam" id="PF26138">
    <property type="entry name" value="DUF8040"/>
    <property type="match status" value="1"/>
</dbReference>
<dbReference type="Proteomes" id="UP000515211">
    <property type="component" value="Chromosome 6"/>
</dbReference>
<gene>
    <name evidence="11 12" type="primary">LOC107492563</name>
</gene>